<keyword evidence="3" id="KW-1133">Transmembrane helix</keyword>
<feature type="compositionally biased region" description="Basic and acidic residues" evidence="5">
    <location>
        <begin position="1"/>
        <end position="15"/>
    </location>
</feature>
<evidence type="ECO:0000256" key="1">
    <source>
        <dbReference type="ARBA" id="ARBA00004141"/>
    </source>
</evidence>
<dbReference type="GO" id="GO:0008320">
    <property type="term" value="F:protein transmembrane transporter activity"/>
    <property type="evidence" value="ECO:0007669"/>
    <property type="project" value="TreeGrafter"/>
</dbReference>
<dbReference type="GO" id="GO:0005744">
    <property type="term" value="C:TIM23 mitochondrial import inner membrane translocase complex"/>
    <property type="evidence" value="ECO:0007669"/>
    <property type="project" value="TreeGrafter"/>
</dbReference>
<dbReference type="Pfam" id="PF02466">
    <property type="entry name" value="Tim17"/>
    <property type="match status" value="1"/>
</dbReference>
<comment type="subcellular location">
    <subcellularLocation>
        <location evidence="1">Membrane</location>
        <topology evidence="1">Multi-pass membrane protein</topology>
    </subcellularLocation>
</comment>
<evidence type="ECO:0000256" key="5">
    <source>
        <dbReference type="SAM" id="MobiDB-lite"/>
    </source>
</evidence>
<evidence type="ECO:0000256" key="3">
    <source>
        <dbReference type="ARBA" id="ARBA00022989"/>
    </source>
</evidence>
<dbReference type="InterPro" id="IPR045238">
    <property type="entry name" value="Tim23-like"/>
</dbReference>
<gene>
    <name evidence="6" type="primary">TIM23</name>
</gene>
<dbReference type="PANTHER" id="PTHR15371:SF0">
    <property type="entry name" value="SD19278P"/>
    <property type="match status" value="1"/>
</dbReference>
<keyword evidence="2" id="KW-0812">Transmembrane</keyword>
<dbReference type="GO" id="GO:0030150">
    <property type="term" value="P:protein import into mitochondrial matrix"/>
    <property type="evidence" value="ECO:0007669"/>
    <property type="project" value="TreeGrafter"/>
</dbReference>
<name>A0A192ZJA2_9EUKA</name>
<dbReference type="EMBL" id="KT984566">
    <property type="protein sequence ID" value="ANM86786.1"/>
    <property type="molecule type" value="mRNA"/>
</dbReference>
<evidence type="ECO:0000313" key="6">
    <source>
        <dbReference type="EMBL" id="ANM86786.1"/>
    </source>
</evidence>
<accession>A0A192ZJA2</accession>
<reference evidence="6" key="1">
    <citation type="journal article" date="2016" name="Mol. Biol. Evol.">
        <title>Novel hydrogenosomes in the microaerophilic jakobid Stygiella incarcerata.</title>
        <authorList>
            <person name="Leger M.M."/>
            <person name="Eme L."/>
            <person name="Hug L.A."/>
            <person name="Roger A.J."/>
        </authorList>
    </citation>
    <scope>NUCLEOTIDE SEQUENCE</scope>
</reference>
<feature type="region of interest" description="Disordered" evidence="5">
    <location>
        <begin position="1"/>
        <end position="20"/>
    </location>
</feature>
<evidence type="ECO:0000256" key="4">
    <source>
        <dbReference type="ARBA" id="ARBA00023136"/>
    </source>
</evidence>
<dbReference type="PANTHER" id="PTHR15371">
    <property type="entry name" value="TIM23"/>
    <property type="match status" value="1"/>
</dbReference>
<sequence>MPPKKEEGQSRKEEETASVNQGKSIFSIHPGVIPVMGGPLRQVSATKRMLELVDVDTNILLLDRLTFRVGVGYFGALLVGGVKGFFEGLSMIEKLGIDSGRLRLNTILNRTSKTGSSFANKVAALGTVYCGIEHVLLSHRKTEDPLNTIMAGGCTGLLYGIMGGGIRKVAVRGVAGLTLGGMVAAVQYYRRERNIPRKWAWK</sequence>
<keyword evidence="4" id="KW-0472">Membrane</keyword>
<protein>
    <submittedName>
        <fullName evidence="6">Tim23</fullName>
    </submittedName>
</protein>
<proteinExistence type="evidence at transcript level"/>
<dbReference type="AlphaFoldDB" id="A0A192ZJA2"/>
<organism evidence="6">
    <name type="scientific">Stygiella incarcerata</name>
    <dbReference type="NCBI Taxonomy" id="1712417"/>
    <lineage>
        <taxon>Eukaryota</taxon>
        <taxon>Discoba</taxon>
        <taxon>Jakobida</taxon>
        <taxon>Andalucina</taxon>
        <taxon>Stygiellidae</taxon>
        <taxon>Stygiella</taxon>
    </lineage>
</organism>
<evidence type="ECO:0000256" key="2">
    <source>
        <dbReference type="ARBA" id="ARBA00022692"/>
    </source>
</evidence>